<accession>A0ABQ4TBH2</accession>
<proteinExistence type="predicted"/>
<reference evidence="1" key="2">
    <citation type="submission" date="2021-08" db="EMBL/GenBank/DDBJ databases">
        <authorList>
            <person name="Tani A."/>
            <person name="Ola A."/>
            <person name="Ogura Y."/>
            <person name="Katsura K."/>
            <person name="Hayashi T."/>
        </authorList>
    </citation>
    <scope>NUCLEOTIDE SEQUENCE</scope>
    <source>
        <strain evidence="1">NBRC 15689</strain>
    </source>
</reference>
<organism evidence="1 2">
    <name type="scientific">Methylobacterium organophilum</name>
    <dbReference type="NCBI Taxonomy" id="410"/>
    <lineage>
        <taxon>Bacteria</taxon>
        <taxon>Pseudomonadati</taxon>
        <taxon>Pseudomonadota</taxon>
        <taxon>Alphaproteobacteria</taxon>
        <taxon>Hyphomicrobiales</taxon>
        <taxon>Methylobacteriaceae</taxon>
        <taxon>Methylobacterium</taxon>
    </lineage>
</organism>
<sequence length="74" mass="8232">MKPELIDQHITAMTRAGTNLLAQMREEGLRYRLSIRPEDTATVHVAVEGLTPDLESRIRRCLSGTGMRVAVAQV</sequence>
<protein>
    <submittedName>
        <fullName evidence="1">Uncharacterized protein</fullName>
    </submittedName>
</protein>
<evidence type="ECO:0000313" key="1">
    <source>
        <dbReference type="EMBL" id="GJE27475.1"/>
    </source>
</evidence>
<dbReference type="EMBL" id="BPQV01000006">
    <property type="protein sequence ID" value="GJE27475.1"/>
    <property type="molecule type" value="Genomic_DNA"/>
</dbReference>
<evidence type="ECO:0000313" key="2">
    <source>
        <dbReference type="Proteomes" id="UP001055156"/>
    </source>
</evidence>
<keyword evidence="2" id="KW-1185">Reference proteome</keyword>
<name>A0ABQ4TBH2_METOR</name>
<reference evidence="1" key="1">
    <citation type="journal article" date="2021" name="Front. Microbiol.">
        <title>Comprehensive Comparative Genomics and Phenotyping of Methylobacterium Species.</title>
        <authorList>
            <person name="Alessa O."/>
            <person name="Ogura Y."/>
            <person name="Fujitani Y."/>
            <person name="Takami H."/>
            <person name="Hayashi T."/>
            <person name="Sahin N."/>
            <person name="Tani A."/>
        </authorList>
    </citation>
    <scope>NUCLEOTIDE SEQUENCE</scope>
    <source>
        <strain evidence="1">NBRC 15689</strain>
    </source>
</reference>
<dbReference type="Proteomes" id="UP001055156">
    <property type="component" value="Unassembled WGS sequence"/>
</dbReference>
<comment type="caution">
    <text evidence="1">The sequence shown here is derived from an EMBL/GenBank/DDBJ whole genome shotgun (WGS) entry which is preliminary data.</text>
</comment>
<gene>
    <name evidence="1" type="ORF">LKMONMHP_2334</name>
</gene>